<organism evidence="2 3">
    <name type="scientific">Collichthys lucidus</name>
    <name type="common">Big head croaker</name>
    <name type="synonym">Sciaena lucida</name>
    <dbReference type="NCBI Taxonomy" id="240159"/>
    <lineage>
        <taxon>Eukaryota</taxon>
        <taxon>Metazoa</taxon>
        <taxon>Chordata</taxon>
        <taxon>Craniata</taxon>
        <taxon>Vertebrata</taxon>
        <taxon>Euteleostomi</taxon>
        <taxon>Actinopterygii</taxon>
        <taxon>Neopterygii</taxon>
        <taxon>Teleostei</taxon>
        <taxon>Neoteleostei</taxon>
        <taxon>Acanthomorphata</taxon>
        <taxon>Eupercaria</taxon>
        <taxon>Sciaenidae</taxon>
        <taxon>Collichthys</taxon>
    </lineage>
</organism>
<feature type="compositionally biased region" description="Acidic residues" evidence="1">
    <location>
        <begin position="14"/>
        <end position="23"/>
    </location>
</feature>
<evidence type="ECO:0000256" key="1">
    <source>
        <dbReference type="SAM" id="MobiDB-lite"/>
    </source>
</evidence>
<gene>
    <name evidence="2" type="ORF">D9C73_027461</name>
</gene>
<feature type="compositionally biased region" description="Basic and acidic residues" evidence="1">
    <location>
        <begin position="27"/>
        <end position="72"/>
    </location>
</feature>
<accession>A0A4U5VUW5</accession>
<keyword evidence="3" id="KW-1185">Reference proteome</keyword>
<reference evidence="2 3" key="1">
    <citation type="submission" date="2019-01" db="EMBL/GenBank/DDBJ databases">
        <title>Genome Assembly of Collichthys lucidus.</title>
        <authorList>
            <person name="Cai M."/>
            <person name="Xiao S."/>
        </authorList>
    </citation>
    <scope>NUCLEOTIDE SEQUENCE [LARGE SCALE GENOMIC DNA]</scope>
    <source>
        <strain evidence="2">JT15FE1705JMU</strain>
        <tissue evidence="2">Muscle</tissue>
    </source>
</reference>
<feature type="compositionally biased region" description="Basic and acidic residues" evidence="1">
    <location>
        <begin position="91"/>
        <end position="137"/>
    </location>
</feature>
<evidence type="ECO:0000313" key="2">
    <source>
        <dbReference type="EMBL" id="TKS92553.1"/>
    </source>
</evidence>
<dbReference type="AlphaFoldDB" id="A0A4U5VUW5"/>
<feature type="compositionally biased region" description="Basic and acidic residues" evidence="1">
    <location>
        <begin position="1"/>
        <end position="13"/>
    </location>
</feature>
<feature type="compositionally biased region" description="Basic and acidic residues" evidence="1">
    <location>
        <begin position="145"/>
        <end position="160"/>
    </location>
</feature>
<sequence length="181" mass="21289">MDQARPSEPRSHSEEEEEDDEEGIVQSERERKDDEEQDEAAGRHEEPLLTENTERTWCEERQACPSEPRSDSEEGIGQSEHERKGRRGTRNRNEEQKRPLDADAFRCCRNGPRRDQARPSKTRSDSKEGIGQSERERKGQRRTRNRNEEQKRPLDADAFRCCRNGPSLRLRGRRSKMMRRG</sequence>
<protein>
    <submittedName>
        <fullName evidence="2">Uncharacterized protein</fullName>
    </submittedName>
</protein>
<proteinExistence type="predicted"/>
<dbReference type="EMBL" id="CM014101">
    <property type="protein sequence ID" value="TKS92553.1"/>
    <property type="molecule type" value="Genomic_DNA"/>
</dbReference>
<feature type="region of interest" description="Disordered" evidence="1">
    <location>
        <begin position="1"/>
        <end position="181"/>
    </location>
</feature>
<dbReference type="Proteomes" id="UP000298787">
    <property type="component" value="Chromosome 24"/>
</dbReference>
<feature type="compositionally biased region" description="Basic residues" evidence="1">
    <location>
        <begin position="170"/>
        <end position="181"/>
    </location>
</feature>
<name>A0A4U5VUW5_COLLU</name>
<evidence type="ECO:0000313" key="3">
    <source>
        <dbReference type="Proteomes" id="UP000298787"/>
    </source>
</evidence>